<gene>
    <name evidence="1" type="ORF">ESB00_03525</name>
</gene>
<organism evidence="1 2">
    <name type="scientific">Oleiharenicola lentus</name>
    <dbReference type="NCBI Taxonomy" id="2508720"/>
    <lineage>
        <taxon>Bacteria</taxon>
        <taxon>Pseudomonadati</taxon>
        <taxon>Verrucomicrobiota</taxon>
        <taxon>Opitutia</taxon>
        <taxon>Opitutales</taxon>
        <taxon>Opitutaceae</taxon>
        <taxon>Oleiharenicola</taxon>
    </lineage>
</organism>
<dbReference type="Proteomes" id="UP000290218">
    <property type="component" value="Unassembled WGS sequence"/>
</dbReference>
<reference evidence="1 2" key="1">
    <citation type="submission" date="2019-01" db="EMBL/GenBank/DDBJ databases">
        <title>Lacunisphaera sp. strain TWA-58.</title>
        <authorList>
            <person name="Chen W.-M."/>
        </authorList>
    </citation>
    <scope>NUCLEOTIDE SEQUENCE [LARGE SCALE GENOMIC DNA]</scope>
    <source>
        <strain evidence="1 2">TWA-58</strain>
    </source>
</reference>
<dbReference type="SUPFAM" id="SSF52540">
    <property type="entry name" value="P-loop containing nucleoside triphosphate hydrolases"/>
    <property type="match status" value="1"/>
</dbReference>
<dbReference type="InterPro" id="IPR027417">
    <property type="entry name" value="P-loop_NTPase"/>
</dbReference>
<keyword evidence="2" id="KW-1185">Reference proteome</keyword>
<dbReference type="EMBL" id="SDHX01000001">
    <property type="protein sequence ID" value="RXK56904.1"/>
    <property type="molecule type" value="Genomic_DNA"/>
</dbReference>
<protein>
    <submittedName>
        <fullName evidence="1">Uncharacterized protein</fullName>
    </submittedName>
</protein>
<evidence type="ECO:0000313" key="1">
    <source>
        <dbReference type="EMBL" id="RXK56904.1"/>
    </source>
</evidence>
<proteinExistence type="predicted"/>
<comment type="caution">
    <text evidence="1">The sequence shown here is derived from an EMBL/GenBank/DDBJ whole genome shotgun (WGS) entry which is preliminary data.</text>
</comment>
<evidence type="ECO:0000313" key="2">
    <source>
        <dbReference type="Proteomes" id="UP000290218"/>
    </source>
</evidence>
<sequence length="419" mass="47447">MHADYSAVFVPGGFPVHTYNPRSEQKLEERVRESERNLCKLVIVTGHTKSGKTVLTQRVLPRNISIWVDGGAVKTEDDFWQIVIEALDVTQTVQISDQTERTLSAGSKGGAQMDLFVFKGGGEINAGIAQKSGKTISRARAVSARVAALQAMRERKTPLVIDDFHYLPKEIQGSVVRALKQLIFEGLPVVIIAIPHRRYDAIKVEREMTGRIHPVQIRSWADDELRFISNTGFPLLGTYLMPIPQQLLAENAMGSPHLMQEFCREICRSKRFREKKDGEDLFLDNNELEDIFREVAESIGRPIFEKLARGPRQRSDRMQRELKQGKKVDIYELVLHALAFLKPGLVSLEYENLRAAIKEVSVQGIPQMQEVVRVLKHMAKIAATDQSSTPVIDFEESEKKLHITDPFFAFYLRWGKIGA</sequence>
<accession>A0A4Q1CCP4</accession>
<name>A0A4Q1CCP4_9BACT</name>
<dbReference type="OrthoDB" id="2531964at2"/>
<dbReference type="AlphaFoldDB" id="A0A4Q1CCP4"/>